<dbReference type="RefSeq" id="WP_172357476.1">
    <property type="nucleotide sequence ID" value="NZ_CP053661.1"/>
</dbReference>
<protein>
    <submittedName>
        <fullName evidence="3">Uncharacterized protein</fullName>
    </submittedName>
</protein>
<evidence type="ECO:0000256" key="2">
    <source>
        <dbReference type="SAM" id="Phobius"/>
    </source>
</evidence>
<sequence length="90" mass="9296">MAHPSPQEPTPDRANMTATGGKNVTQVGGNMTTTTTTNYNFVFFLIGLLALGGLAWGLNVVFGNNEGGNPSQQQVQPASPSAEPSPLPSP</sequence>
<accession>A0A6M8BAH8</accession>
<evidence type="ECO:0000313" key="3">
    <source>
        <dbReference type="EMBL" id="QKD83598.1"/>
    </source>
</evidence>
<keyword evidence="2" id="KW-1133">Transmembrane helix</keyword>
<dbReference type="AlphaFoldDB" id="A0A6M8BAH8"/>
<name>A0A6M8BAH8_9CYAN</name>
<organism evidence="3 4">
    <name type="scientific">Thermoleptolyngbya sichuanensis A183</name>
    <dbReference type="NCBI Taxonomy" id="2737172"/>
    <lineage>
        <taxon>Bacteria</taxon>
        <taxon>Bacillati</taxon>
        <taxon>Cyanobacteriota</taxon>
        <taxon>Cyanophyceae</taxon>
        <taxon>Oculatellales</taxon>
        <taxon>Oculatellaceae</taxon>
        <taxon>Thermoleptolyngbya</taxon>
        <taxon>Thermoleptolyngbya sichuanensis</taxon>
    </lineage>
</organism>
<keyword evidence="2" id="KW-0812">Transmembrane</keyword>
<proteinExistence type="predicted"/>
<feature type="transmembrane region" description="Helical" evidence="2">
    <location>
        <begin position="41"/>
        <end position="62"/>
    </location>
</feature>
<dbReference type="EMBL" id="CP053661">
    <property type="protein sequence ID" value="QKD83598.1"/>
    <property type="molecule type" value="Genomic_DNA"/>
</dbReference>
<feature type="region of interest" description="Disordered" evidence="1">
    <location>
        <begin position="1"/>
        <end position="30"/>
    </location>
</feature>
<dbReference type="Proteomes" id="UP000505210">
    <property type="component" value="Chromosome"/>
</dbReference>
<reference evidence="3 4" key="1">
    <citation type="submission" date="2020-05" db="EMBL/GenBank/DDBJ databases">
        <title>Complete genome sequence of of a novel Thermoleptolyngbya strain isolated from hot springs of Ganzi, Sichuan China.</title>
        <authorList>
            <person name="Tang J."/>
            <person name="Daroch M."/>
            <person name="Li L."/>
            <person name="Waleron K."/>
            <person name="Waleron M."/>
            <person name="Waleron M."/>
        </authorList>
    </citation>
    <scope>NUCLEOTIDE SEQUENCE [LARGE SCALE GENOMIC DNA]</scope>
    <source>
        <strain evidence="3 4">PKUAC-SCTA183</strain>
    </source>
</reference>
<feature type="compositionally biased region" description="Low complexity" evidence="1">
    <location>
        <begin position="70"/>
        <end position="82"/>
    </location>
</feature>
<feature type="compositionally biased region" description="Polar residues" evidence="1">
    <location>
        <begin position="16"/>
        <end position="30"/>
    </location>
</feature>
<gene>
    <name evidence="3" type="ORF">HPC62_16555</name>
</gene>
<feature type="region of interest" description="Disordered" evidence="1">
    <location>
        <begin position="62"/>
        <end position="90"/>
    </location>
</feature>
<evidence type="ECO:0000256" key="1">
    <source>
        <dbReference type="SAM" id="MobiDB-lite"/>
    </source>
</evidence>
<evidence type="ECO:0000313" key="4">
    <source>
        <dbReference type="Proteomes" id="UP000505210"/>
    </source>
</evidence>
<keyword evidence="2" id="KW-0472">Membrane</keyword>
<keyword evidence="4" id="KW-1185">Reference proteome</keyword>
<dbReference type="KEGG" id="theu:HPC62_16555"/>